<keyword evidence="2" id="KW-1185">Reference proteome</keyword>
<evidence type="ECO:0000313" key="1">
    <source>
        <dbReference type="EMBL" id="KAK9965491.1"/>
    </source>
</evidence>
<comment type="caution">
    <text evidence="1">The sequence shown here is derived from an EMBL/GenBank/DDBJ whole genome shotgun (WGS) entry which is preliminary data.</text>
</comment>
<accession>A0AAW1ZVG1</accession>
<dbReference type="EMBL" id="JAWDJR010000012">
    <property type="protein sequence ID" value="KAK9965491.1"/>
    <property type="molecule type" value="Genomic_DNA"/>
</dbReference>
<dbReference type="Proteomes" id="UP001479290">
    <property type="component" value="Unassembled WGS sequence"/>
</dbReference>
<feature type="non-terminal residue" evidence="1">
    <location>
        <position position="65"/>
    </location>
</feature>
<name>A0AAW1ZVG1_CULAL</name>
<gene>
    <name evidence="1" type="ORF">ABG768_004580</name>
</gene>
<evidence type="ECO:0000313" key="2">
    <source>
        <dbReference type="Proteomes" id="UP001479290"/>
    </source>
</evidence>
<sequence>MGELLDAGDNTISPEAETPACIYTGAVAALAPHTDMSAGTRTAVTAGHRHAALCPPGHCWQPLIT</sequence>
<proteinExistence type="predicted"/>
<organism evidence="1 2">
    <name type="scientific">Culter alburnus</name>
    <name type="common">Topmouth culter</name>
    <dbReference type="NCBI Taxonomy" id="194366"/>
    <lineage>
        <taxon>Eukaryota</taxon>
        <taxon>Metazoa</taxon>
        <taxon>Chordata</taxon>
        <taxon>Craniata</taxon>
        <taxon>Vertebrata</taxon>
        <taxon>Euteleostomi</taxon>
        <taxon>Actinopterygii</taxon>
        <taxon>Neopterygii</taxon>
        <taxon>Teleostei</taxon>
        <taxon>Ostariophysi</taxon>
        <taxon>Cypriniformes</taxon>
        <taxon>Xenocyprididae</taxon>
        <taxon>Xenocypridinae</taxon>
        <taxon>Culter</taxon>
    </lineage>
</organism>
<protein>
    <submittedName>
        <fullName evidence="1">Uncharacterized protein</fullName>
    </submittedName>
</protein>
<dbReference type="AlphaFoldDB" id="A0AAW1ZVG1"/>
<reference evidence="1 2" key="1">
    <citation type="submission" date="2024-05" db="EMBL/GenBank/DDBJ databases">
        <title>A high-quality chromosomal-level genome assembly of Topmouth culter (Culter alburnus).</title>
        <authorList>
            <person name="Zhao H."/>
        </authorList>
    </citation>
    <scope>NUCLEOTIDE SEQUENCE [LARGE SCALE GENOMIC DNA]</scope>
    <source>
        <strain evidence="1">CATC2023</strain>
        <tissue evidence="1">Muscle</tissue>
    </source>
</reference>